<evidence type="ECO:0000313" key="2">
    <source>
        <dbReference type="Proteomes" id="UP001143910"/>
    </source>
</evidence>
<comment type="caution">
    <text evidence="1">The sequence shown here is derived from an EMBL/GenBank/DDBJ whole genome shotgun (WGS) entry which is preliminary data.</text>
</comment>
<keyword evidence="2" id="KW-1185">Reference proteome</keyword>
<protein>
    <submittedName>
        <fullName evidence="1">Uncharacterized protein</fullName>
    </submittedName>
</protein>
<name>A0ACC1NM88_9HYPO</name>
<evidence type="ECO:0000313" key="1">
    <source>
        <dbReference type="EMBL" id="KAJ2980027.1"/>
    </source>
</evidence>
<dbReference type="Proteomes" id="UP001143910">
    <property type="component" value="Unassembled WGS sequence"/>
</dbReference>
<accession>A0ACC1NM88</accession>
<dbReference type="EMBL" id="JANJQO010000232">
    <property type="protein sequence ID" value="KAJ2980027.1"/>
    <property type="molecule type" value="Genomic_DNA"/>
</dbReference>
<reference evidence="1" key="1">
    <citation type="submission" date="2022-08" db="EMBL/GenBank/DDBJ databases">
        <title>Genome Sequence of Lecanicillium fungicola.</title>
        <authorList>
            <person name="Buettner E."/>
        </authorList>
    </citation>
    <scope>NUCLEOTIDE SEQUENCE</scope>
    <source>
        <strain evidence="1">Babe33</strain>
    </source>
</reference>
<organism evidence="1 2">
    <name type="scientific">Zarea fungicola</name>
    <dbReference type="NCBI Taxonomy" id="93591"/>
    <lineage>
        <taxon>Eukaryota</taxon>
        <taxon>Fungi</taxon>
        <taxon>Dikarya</taxon>
        <taxon>Ascomycota</taxon>
        <taxon>Pezizomycotina</taxon>
        <taxon>Sordariomycetes</taxon>
        <taxon>Hypocreomycetidae</taxon>
        <taxon>Hypocreales</taxon>
        <taxon>Cordycipitaceae</taxon>
        <taxon>Zarea</taxon>
    </lineage>
</organism>
<sequence length="195" mass="20248">MIFTIIALGLFAGKAMASCNAVEIPAGLPPADEAPIVKYDGDTYKLSPAELAALESAIVNGTYFEKPAGMPIIDLQPGTILDLGVGDTSDASTGLDKRSGNRIINIYGGYNCPSFSFIAGVQNFGCGTGCINLGSYGLSAWVAEQYHSNPYPTGLLYESAGCSGRQQSVGISGGTNSCTNSNYCSIGSFIGYYNC</sequence>
<gene>
    <name evidence="1" type="ORF">NQ176_g2892</name>
</gene>
<proteinExistence type="predicted"/>